<dbReference type="GO" id="GO:0000981">
    <property type="term" value="F:DNA-binding transcription factor activity, RNA polymerase II-specific"/>
    <property type="evidence" value="ECO:0007669"/>
    <property type="project" value="InterPro"/>
</dbReference>
<dbReference type="PROSITE" id="PS50048">
    <property type="entry name" value="ZN2_CY6_FUNGAL_2"/>
    <property type="match status" value="1"/>
</dbReference>
<keyword evidence="1" id="KW-0539">Nucleus</keyword>
<sequence>MGAAIHHSQRRVSCEACRNAKAKCQRIRPTDSQCARCFLLKIECIVGKQRKVGRPRLPTSGRPTHCEQHNNFANEVVLWTRETGVVENSKHSSVTLTPSYYNDQASLLSPESSFADSLSVFGSETSSSEASSWQETIPDEGASSTWDTSWELDLASLTSGGNASSHRHRFLSHPPSVVNLSLWSREVASPRYPNIQHPSYTDSLSQLQRISLDLHVRVVAVEHHKQALTLDMISYKLGPLYKDGFTLAQSVLKSSQDFLVILARLHSSRAGAVSSSIPPPPLNFADLGLPVLLPRPCITYQPLSAPLALTIINVFTQLIALYELIIEKLSARVNRLDVLPRSMMVHPCKQGLLFTRMAVPLLERMESVLGTAGGPENGEGLLSPRQLDVLWIELGGVNGETDVGMLRPILLRRAFHDAEIILRRILS</sequence>
<accession>A0A5C6SF37</accession>
<dbReference type="GO" id="GO:0008270">
    <property type="term" value="F:zinc ion binding"/>
    <property type="evidence" value="ECO:0007669"/>
    <property type="project" value="InterPro"/>
</dbReference>
<dbReference type="SUPFAM" id="SSF57701">
    <property type="entry name" value="Zn2/Cys6 DNA-binding domain"/>
    <property type="match status" value="1"/>
</dbReference>
<organism evidence="3 4">
    <name type="scientific">Fusarium oxysporum f. sp. cubense</name>
    <dbReference type="NCBI Taxonomy" id="61366"/>
    <lineage>
        <taxon>Eukaryota</taxon>
        <taxon>Fungi</taxon>
        <taxon>Dikarya</taxon>
        <taxon>Ascomycota</taxon>
        <taxon>Pezizomycotina</taxon>
        <taxon>Sordariomycetes</taxon>
        <taxon>Hypocreomycetidae</taxon>
        <taxon>Hypocreales</taxon>
        <taxon>Nectriaceae</taxon>
        <taxon>Fusarium</taxon>
        <taxon>Fusarium oxysporum species complex</taxon>
    </lineage>
</organism>
<name>A0A5C6SF37_FUSOC</name>
<dbReference type="Proteomes" id="UP000321331">
    <property type="component" value="Unassembled WGS sequence"/>
</dbReference>
<evidence type="ECO:0000256" key="1">
    <source>
        <dbReference type="ARBA" id="ARBA00023242"/>
    </source>
</evidence>
<protein>
    <recommendedName>
        <fullName evidence="2">Zn(2)-C6 fungal-type domain-containing protein</fullName>
    </recommendedName>
</protein>
<dbReference type="PROSITE" id="PS00463">
    <property type="entry name" value="ZN2_CY6_FUNGAL_1"/>
    <property type="match status" value="1"/>
</dbReference>
<proteinExistence type="predicted"/>
<evidence type="ECO:0000313" key="3">
    <source>
        <dbReference type="EMBL" id="TXB96677.1"/>
    </source>
</evidence>
<comment type="caution">
    <text evidence="3">The sequence shown here is derived from an EMBL/GenBank/DDBJ whole genome shotgun (WGS) entry which is preliminary data.</text>
</comment>
<dbReference type="AlphaFoldDB" id="A0A5C6SF37"/>
<dbReference type="EMBL" id="VMNF01000014">
    <property type="protein sequence ID" value="TXB96677.1"/>
    <property type="molecule type" value="Genomic_DNA"/>
</dbReference>
<dbReference type="Gene3D" id="4.10.240.10">
    <property type="entry name" value="Zn(2)-C6 fungal-type DNA-binding domain"/>
    <property type="match status" value="1"/>
</dbReference>
<evidence type="ECO:0000313" key="4">
    <source>
        <dbReference type="Proteomes" id="UP000321331"/>
    </source>
</evidence>
<feature type="domain" description="Zn(2)-C6 fungal-type" evidence="2">
    <location>
        <begin position="13"/>
        <end position="46"/>
    </location>
</feature>
<evidence type="ECO:0000259" key="2">
    <source>
        <dbReference type="PROSITE" id="PS50048"/>
    </source>
</evidence>
<dbReference type="CDD" id="cd00067">
    <property type="entry name" value="GAL4"/>
    <property type="match status" value="1"/>
</dbReference>
<reference evidence="3 4" key="1">
    <citation type="submission" date="2019-07" db="EMBL/GenBank/DDBJ databases">
        <title>The First High-Quality Draft Genome Sequence of the Causal Agent of the Current Panama Disease Epidemic.</title>
        <authorList>
            <person name="Warmington R.J."/>
            <person name="Kay W."/>
            <person name="Jeffries A."/>
            <person name="Bebber D."/>
            <person name="Moore K."/>
            <person name="Studholme D.J."/>
        </authorList>
    </citation>
    <scope>NUCLEOTIDE SEQUENCE [LARGE SCALE GENOMIC DNA]</scope>
    <source>
        <strain evidence="3 4">TR4</strain>
    </source>
</reference>
<gene>
    <name evidence="3" type="ORF">FocTR4_00010977</name>
</gene>
<dbReference type="InterPro" id="IPR036864">
    <property type="entry name" value="Zn2-C6_fun-type_DNA-bd_sf"/>
</dbReference>
<dbReference type="InterPro" id="IPR001138">
    <property type="entry name" value="Zn2Cys6_DnaBD"/>
</dbReference>